<evidence type="ECO:0000313" key="2">
    <source>
        <dbReference type="EMBL" id="MBK1896363.1"/>
    </source>
</evidence>
<evidence type="ECO:0000313" key="3">
    <source>
        <dbReference type="Proteomes" id="UP000628669"/>
    </source>
</evidence>
<dbReference type="Pfam" id="PF00027">
    <property type="entry name" value="cNMP_binding"/>
    <property type="match status" value="1"/>
</dbReference>
<dbReference type="InterPro" id="IPR014710">
    <property type="entry name" value="RmlC-like_jellyroll"/>
</dbReference>
<name>A0ABS1FV94_9FLAO</name>
<comment type="caution">
    <text evidence="2">The sequence shown here is derived from an EMBL/GenBank/DDBJ whole genome shotgun (WGS) entry which is preliminary data.</text>
</comment>
<dbReference type="PANTHER" id="PTHR24567:SF26">
    <property type="entry name" value="REGULATORY PROTEIN YEIL"/>
    <property type="match status" value="1"/>
</dbReference>
<feature type="domain" description="Cyclic nucleotide-binding" evidence="1">
    <location>
        <begin position="28"/>
        <end position="129"/>
    </location>
</feature>
<reference evidence="3" key="1">
    <citation type="submission" date="2021-01" db="EMBL/GenBank/DDBJ databases">
        <title>Genome public.</title>
        <authorList>
            <person name="Liu C."/>
            <person name="Sun Q."/>
        </authorList>
    </citation>
    <scope>NUCLEOTIDE SEQUENCE [LARGE SCALE GENOMIC DNA]</scope>
    <source>
        <strain evidence="3">YIM B02567</strain>
    </source>
</reference>
<dbReference type="PROSITE" id="PS50042">
    <property type="entry name" value="CNMP_BINDING_3"/>
    <property type="match status" value="1"/>
</dbReference>
<dbReference type="InterPro" id="IPR050397">
    <property type="entry name" value="Env_Response_Regulators"/>
</dbReference>
<dbReference type="RefSeq" id="WP_200245838.1">
    <property type="nucleotide sequence ID" value="NZ_JAENHK010000010.1"/>
</dbReference>
<dbReference type="InterPro" id="IPR000595">
    <property type="entry name" value="cNMP-bd_dom"/>
</dbReference>
<protein>
    <submittedName>
        <fullName evidence="2">Crp/Fnr family transcriptional regulator</fullName>
    </submittedName>
</protein>
<dbReference type="InterPro" id="IPR018490">
    <property type="entry name" value="cNMP-bd_dom_sf"/>
</dbReference>
<sequence>MLRTNQAFLSYLEQLYAKQERKEDIIIKSFSKGKRILIQNEAPSKIMLISNGITKCYLAEENDKEFIIEFLGKGEIIGEIEFIKNINCLCSIEAMTEVSVYAISIPYFRSLLKSDLAFNNLLLDVFAERIVNTSTRASYQQLYTTEHNLEKLLKLQSQQKIEISKEDMASYLGVTIRSLNRALKSLNEK</sequence>
<dbReference type="PANTHER" id="PTHR24567">
    <property type="entry name" value="CRP FAMILY TRANSCRIPTIONAL REGULATORY PROTEIN"/>
    <property type="match status" value="1"/>
</dbReference>
<organism evidence="2 3">
    <name type="scientific">Chryseobacterium paridis</name>
    <dbReference type="NCBI Taxonomy" id="2800328"/>
    <lineage>
        <taxon>Bacteria</taxon>
        <taxon>Pseudomonadati</taxon>
        <taxon>Bacteroidota</taxon>
        <taxon>Flavobacteriia</taxon>
        <taxon>Flavobacteriales</taxon>
        <taxon>Weeksellaceae</taxon>
        <taxon>Chryseobacterium group</taxon>
        <taxon>Chryseobacterium</taxon>
    </lineage>
</organism>
<dbReference type="EMBL" id="JAENHK010000010">
    <property type="protein sequence ID" value="MBK1896363.1"/>
    <property type="molecule type" value="Genomic_DNA"/>
</dbReference>
<dbReference type="Proteomes" id="UP000628669">
    <property type="component" value="Unassembled WGS sequence"/>
</dbReference>
<accession>A0ABS1FV94</accession>
<evidence type="ECO:0000259" key="1">
    <source>
        <dbReference type="PROSITE" id="PS50042"/>
    </source>
</evidence>
<keyword evidence="3" id="KW-1185">Reference proteome</keyword>
<dbReference type="CDD" id="cd00038">
    <property type="entry name" value="CAP_ED"/>
    <property type="match status" value="1"/>
</dbReference>
<dbReference type="SUPFAM" id="SSF51206">
    <property type="entry name" value="cAMP-binding domain-like"/>
    <property type="match status" value="1"/>
</dbReference>
<dbReference type="Gene3D" id="2.60.120.10">
    <property type="entry name" value="Jelly Rolls"/>
    <property type="match status" value="1"/>
</dbReference>
<gene>
    <name evidence="2" type="ORF">JHL15_11405</name>
</gene>
<proteinExistence type="predicted"/>